<dbReference type="Proteomes" id="UP000600139">
    <property type="component" value="Unassembled WGS sequence"/>
</dbReference>
<dbReference type="InterPro" id="IPR059100">
    <property type="entry name" value="TSP3_bac"/>
</dbReference>
<comment type="subcellular location">
    <subcellularLocation>
        <location evidence="1">Secreted</location>
    </subcellularLocation>
</comment>
<accession>A0A934R2B9</accession>
<feature type="chain" id="PRO_5037090456" evidence="6">
    <location>
        <begin position="22"/>
        <end position="1290"/>
    </location>
</feature>
<dbReference type="InterPro" id="IPR013320">
    <property type="entry name" value="ConA-like_dom_sf"/>
</dbReference>
<protein>
    <submittedName>
        <fullName evidence="7">Uncharacterized protein</fullName>
    </submittedName>
</protein>
<comment type="caution">
    <text evidence="7">The sequence shown here is derived from an EMBL/GenBank/DDBJ whole genome shotgun (WGS) entry which is preliminary data.</text>
</comment>
<feature type="signal peptide" evidence="6">
    <location>
        <begin position="1"/>
        <end position="21"/>
    </location>
</feature>
<dbReference type="InterPro" id="IPR053180">
    <property type="entry name" value="Ca-binding_acidic-repeat"/>
</dbReference>
<evidence type="ECO:0000256" key="5">
    <source>
        <dbReference type="SAM" id="MobiDB-lite"/>
    </source>
</evidence>
<dbReference type="EMBL" id="JAENIK010000009">
    <property type="protein sequence ID" value="MBK1815517.1"/>
    <property type="molecule type" value="Genomic_DNA"/>
</dbReference>
<evidence type="ECO:0000256" key="1">
    <source>
        <dbReference type="ARBA" id="ARBA00004613"/>
    </source>
</evidence>
<evidence type="ECO:0000256" key="4">
    <source>
        <dbReference type="ARBA" id="ARBA00022837"/>
    </source>
</evidence>
<gene>
    <name evidence="7" type="ORF">JIN84_07820</name>
</gene>
<dbReference type="RefSeq" id="WP_200350481.1">
    <property type="nucleotide sequence ID" value="NZ_BAABHZ010000008.1"/>
</dbReference>
<dbReference type="PANTHER" id="PTHR37467:SF1">
    <property type="entry name" value="EXPORTED CALCIUM-BINDING GLYCOPROTEIN"/>
    <property type="match status" value="1"/>
</dbReference>
<feature type="region of interest" description="Disordered" evidence="5">
    <location>
        <begin position="771"/>
        <end position="802"/>
    </location>
</feature>
<dbReference type="SUPFAM" id="SSF49899">
    <property type="entry name" value="Concanavalin A-like lectins/glucanases"/>
    <property type="match status" value="1"/>
</dbReference>
<feature type="compositionally biased region" description="Acidic residues" evidence="5">
    <location>
        <begin position="787"/>
        <end position="802"/>
    </location>
</feature>
<evidence type="ECO:0000313" key="7">
    <source>
        <dbReference type="EMBL" id="MBK1815517.1"/>
    </source>
</evidence>
<feature type="region of interest" description="Disordered" evidence="5">
    <location>
        <begin position="428"/>
        <end position="465"/>
    </location>
</feature>
<dbReference type="Pfam" id="PF18884">
    <property type="entry name" value="TSP3_bac"/>
    <property type="match status" value="6"/>
</dbReference>
<feature type="compositionally biased region" description="Basic and acidic residues" evidence="5">
    <location>
        <begin position="443"/>
        <end position="452"/>
    </location>
</feature>
<keyword evidence="4" id="KW-0106">Calcium</keyword>
<feature type="compositionally biased region" description="Polar residues" evidence="5">
    <location>
        <begin position="894"/>
        <end position="905"/>
    </location>
</feature>
<keyword evidence="3 6" id="KW-0732">Signal</keyword>
<proteinExistence type="predicted"/>
<reference evidence="7" key="1">
    <citation type="submission" date="2021-01" db="EMBL/GenBank/DDBJ databases">
        <title>Modified the classification status of verrucomicrobia.</title>
        <authorList>
            <person name="Feng X."/>
        </authorList>
    </citation>
    <scope>NUCLEOTIDE SEQUENCE</scope>
    <source>
        <strain evidence="7">JCM 18052</strain>
    </source>
</reference>
<feature type="region of interest" description="Disordered" evidence="5">
    <location>
        <begin position="327"/>
        <end position="362"/>
    </location>
</feature>
<keyword evidence="8" id="KW-1185">Reference proteome</keyword>
<feature type="region of interest" description="Disordered" evidence="5">
    <location>
        <begin position="875"/>
        <end position="905"/>
    </location>
</feature>
<evidence type="ECO:0000313" key="8">
    <source>
        <dbReference type="Proteomes" id="UP000600139"/>
    </source>
</evidence>
<name>A0A934R2B9_9BACT</name>
<feature type="region of interest" description="Disordered" evidence="5">
    <location>
        <begin position="819"/>
        <end position="855"/>
    </location>
</feature>
<feature type="compositionally biased region" description="Polar residues" evidence="5">
    <location>
        <begin position="342"/>
        <end position="358"/>
    </location>
</feature>
<evidence type="ECO:0000256" key="3">
    <source>
        <dbReference type="ARBA" id="ARBA00022729"/>
    </source>
</evidence>
<sequence>MKPNPFQIFALSALATGQIHAAVVTLKATGDAANTTSFNAGTNWSDATAPSALNTYVVANLNTGVFLRTPTDGASYTFQGASLEIGTAGGMIYKGTAATNTYTISNLILSGGLVRSGAGSTNTMILAGGITVNGTGSTIQTDQSPYTIDSIVTGTGALTTTGGYTLTFNGANTYTGSMTVSTAGNLGTALGTNLSSTSHWKFVVGTNGVSNKITGTGKLSLNGTFDIDVAGASTSVGNSWTLVAASTLAETYTSTFNLANFTSDGGAVGARVWTKPINSTTFYRYSEATGVLSVFQSDTDGDGLSDLWEDQYFGNNDGTATTAELELQTGSGDPDGDGASNVDEQTAGTNPNSASSWPDTDADGLKDSWEIGFFQNITAQNGAGDADGDLVTNLQEFLADTSPTDPTYWPDTDFDDMNDGWERTFFAGSLSHDGTADSDGDLYTDRQEHDAHTNPSDPTSTPISSKLKNRWSFNGNLNDSVGGSPATIVEVGANDVAYNDVTTPTGITMTGGVRTAADYVKLGSNLLPKGITPVTIELWARQNAIQNWGRIFDFHSGTTEYLMMAWTRAAADASDQVEIVDTGVVSNSPDKIQPYGITTEHHIVMTLEPLAGDSGRMRVRVYSAPSGAADLGGAKVSFNTAANLVNLNDVVNALGYSPWPGDATASATYNEVRIWNGSLVPAVREQLHDQGPDNATIADSDNDFLSDAWEITHFGNLTAANSLGDNDGDTINNRTEYLAGSNPNNAISTPDDTDADGLEDSWEITYFGNVAAQNGTGDPDGDGYNNETEETEGTDPTVSEDTDGDGLVDTWEISFFGNITAQDGSGDPDNDTFNNEAEETAKSNPTVTLSIPDDVDGDGLSDTWEIKYFTNLTAQNGGGDPDADTFSNEAEETAGSNPTVATSVPGDTNGDGLPDGFLFVTPDPLGTSSFNSGTGWSNAAAPAAGNNYLVAIQNLRTPGDAEPYTFAGDNLVLTTGGTLVVKGTGVVTIPHFGLDGGTVNNATGTNVAITLAGEFRITRLSELWANNNSIIVNAVVTGNKDLNITRSGTANTVTFNAVNPFTGNLNVTGGFVLGSTGSLAFKPGASTVTNAVLGVGTAVFDGAFNIDLGSAGTAVGDHWSLVSAATLTETYSATFHVTGFTADAAAPGTRKWTSGNYRFDEATGVLTRIEATGDTDSDGMADTWESTWFGGLGQTATGDFDGDGTNNLTEYRLGLVPNSGTSRFAVTRAANGTLTWPSAVGVTFVVQRSQTLAAGSWVDVRTVPGTAGTANFSDDSPLSGNAFYRVLLQP</sequence>
<dbReference type="PANTHER" id="PTHR37467">
    <property type="entry name" value="EXPORTED CALCIUM-BINDING GLYCOPROTEIN-RELATED"/>
    <property type="match status" value="1"/>
</dbReference>
<keyword evidence="2" id="KW-0964">Secreted</keyword>
<feature type="compositionally biased region" description="Polar residues" evidence="5">
    <location>
        <begin position="453"/>
        <end position="465"/>
    </location>
</feature>
<evidence type="ECO:0000256" key="6">
    <source>
        <dbReference type="SAM" id="SignalP"/>
    </source>
</evidence>
<evidence type="ECO:0000256" key="2">
    <source>
        <dbReference type="ARBA" id="ARBA00022525"/>
    </source>
</evidence>
<organism evidence="7 8">
    <name type="scientific">Luteolibacter yonseiensis</name>
    <dbReference type="NCBI Taxonomy" id="1144680"/>
    <lineage>
        <taxon>Bacteria</taxon>
        <taxon>Pseudomonadati</taxon>
        <taxon>Verrucomicrobiota</taxon>
        <taxon>Verrucomicrobiia</taxon>
        <taxon>Verrucomicrobiales</taxon>
        <taxon>Verrucomicrobiaceae</taxon>
        <taxon>Luteolibacter</taxon>
    </lineage>
</organism>